<evidence type="ECO:0000259" key="1">
    <source>
        <dbReference type="PROSITE" id="PS51819"/>
    </source>
</evidence>
<dbReference type="Gene3D" id="3.10.180.10">
    <property type="entry name" value="2,3-Dihydroxybiphenyl 1,2-Dioxygenase, domain 1"/>
    <property type="match status" value="1"/>
</dbReference>
<feature type="domain" description="VOC" evidence="1">
    <location>
        <begin position="5"/>
        <end position="117"/>
    </location>
</feature>
<dbReference type="RefSeq" id="WP_377167295.1">
    <property type="nucleotide sequence ID" value="NZ_JBHSMQ010000004.1"/>
</dbReference>
<name>A0ABW0KS82_9BACT</name>
<dbReference type="InterPro" id="IPR004360">
    <property type="entry name" value="Glyas_Fos-R_dOase_dom"/>
</dbReference>
<evidence type="ECO:0000313" key="3">
    <source>
        <dbReference type="Proteomes" id="UP001596052"/>
    </source>
</evidence>
<dbReference type="Proteomes" id="UP001596052">
    <property type="component" value="Unassembled WGS sequence"/>
</dbReference>
<accession>A0ABW0KS82</accession>
<dbReference type="InterPro" id="IPR029068">
    <property type="entry name" value="Glyas_Bleomycin-R_OHBP_Dase"/>
</dbReference>
<evidence type="ECO:0000313" key="2">
    <source>
        <dbReference type="EMBL" id="MFC5455832.1"/>
    </source>
</evidence>
<proteinExistence type="predicted"/>
<dbReference type="SUPFAM" id="SSF54593">
    <property type="entry name" value="Glyoxalase/Bleomycin resistance protein/Dihydroxybiphenyl dioxygenase"/>
    <property type="match status" value="1"/>
</dbReference>
<sequence>MSSASLNLVVLRSADLERARGFYECLGLQFTRHRHGCGPEHLAAELGDCVFEIYPLSSNGASTLGTRIGFRVQSLDALITALCDFPDAIVTPPQDSPWGRRAVIVDPDGHRIELVQT</sequence>
<keyword evidence="3" id="KW-1185">Reference proteome</keyword>
<comment type="caution">
    <text evidence="2">The sequence shown here is derived from an EMBL/GenBank/DDBJ whole genome shotgun (WGS) entry which is preliminary data.</text>
</comment>
<dbReference type="PROSITE" id="PS51819">
    <property type="entry name" value="VOC"/>
    <property type="match status" value="1"/>
</dbReference>
<dbReference type="Pfam" id="PF00903">
    <property type="entry name" value="Glyoxalase"/>
    <property type="match status" value="1"/>
</dbReference>
<protein>
    <submittedName>
        <fullName evidence="2">VOC family protein</fullName>
    </submittedName>
</protein>
<reference evidence="3" key="1">
    <citation type="journal article" date="2019" name="Int. J. Syst. Evol. Microbiol.">
        <title>The Global Catalogue of Microorganisms (GCM) 10K type strain sequencing project: providing services to taxonomists for standard genome sequencing and annotation.</title>
        <authorList>
            <consortium name="The Broad Institute Genomics Platform"/>
            <consortium name="The Broad Institute Genome Sequencing Center for Infectious Disease"/>
            <person name="Wu L."/>
            <person name="Ma J."/>
        </authorList>
    </citation>
    <scope>NUCLEOTIDE SEQUENCE [LARGE SCALE GENOMIC DNA]</scope>
    <source>
        <strain evidence="3">CGMCC 4.1469</strain>
    </source>
</reference>
<gene>
    <name evidence="2" type="ORF">ACFQDI_13290</name>
</gene>
<dbReference type="EMBL" id="JBHSMQ010000004">
    <property type="protein sequence ID" value="MFC5455832.1"/>
    <property type="molecule type" value="Genomic_DNA"/>
</dbReference>
<dbReference type="InterPro" id="IPR037523">
    <property type="entry name" value="VOC_core"/>
</dbReference>
<organism evidence="2 3">
    <name type="scientific">Prosthecobacter fluviatilis</name>
    <dbReference type="NCBI Taxonomy" id="445931"/>
    <lineage>
        <taxon>Bacteria</taxon>
        <taxon>Pseudomonadati</taxon>
        <taxon>Verrucomicrobiota</taxon>
        <taxon>Verrucomicrobiia</taxon>
        <taxon>Verrucomicrobiales</taxon>
        <taxon>Verrucomicrobiaceae</taxon>
        <taxon>Prosthecobacter</taxon>
    </lineage>
</organism>